<dbReference type="AlphaFoldDB" id="A0A8X8WF07"/>
<dbReference type="EMBL" id="PNBA02000018">
    <property type="protein sequence ID" value="KAG6393093.1"/>
    <property type="molecule type" value="Genomic_DNA"/>
</dbReference>
<reference evidence="2" key="1">
    <citation type="submission" date="2018-01" db="EMBL/GenBank/DDBJ databases">
        <authorList>
            <person name="Mao J.F."/>
        </authorList>
    </citation>
    <scope>NUCLEOTIDE SEQUENCE</scope>
    <source>
        <strain evidence="2">Huo1</strain>
        <tissue evidence="2">Leaf</tissue>
    </source>
</reference>
<proteinExistence type="predicted"/>
<reference evidence="2" key="2">
    <citation type="submission" date="2020-08" db="EMBL/GenBank/DDBJ databases">
        <title>Plant Genome Project.</title>
        <authorList>
            <person name="Zhang R.-G."/>
        </authorList>
    </citation>
    <scope>NUCLEOTIDE SEQUENCE</scope>
    <source>
        <strain evidence="2">Huo1</strain>
        <tissue evidence="2">Leaf</tissue>
    </source>
</reference>
<keyword evidence="3" id="KW-1185">Reference proteome</keyword>
<accession>A0A8X8WF07</accession>
<dbReference type="Proteomes" id="UP000298416">
    <property type="component" value="Unassembled WGS sequence"/>
</dbReference>
<protein>
    <submittedName>
        <fullName evidence="2">Uncharacterized protein</fullName>
    </submittedName>
</protein>
<feature type="region of interest" description="Disordered" evidence="1">
    <location>
        <begin position="17"/>
        <end position="86"/>
    </location>
</feature>
<comment type="caution">
    <text evidence="2">The sequence shown here is derived from an EMBL/GenBank/DDBJ whole genome shotgun (WGS) entry which is preliminary data.</text>
</comment>
<name>A0A8X8WF07_SALSN</name>
<feature type="compositionally biased region" description="Low complexity" evidence="1">
    <location>
        <begin position="25"/>
        <end position="34"/>
    </location>
</feature>
<evidence type="ECO:0000313" key="2">
    <source>
        <dbReference type="EMBL" id="KAG6393093.1"/>
    </source>
</evidence>
<evidence type="ECO:0000313" key="3">
    <source>
        <dbReference type="Proteomes" id="UP000298416"/>
    </source>
</evidence>
<gene>
    <name evidence="2" type="ORF">SASPL_147323</name>
</gene>
<sequence length="101" mass="10398">MSNGQDCLCLIVTGATASPVPAPAPRNSNPAAPNRSPPPSIPQVPFNPQPSTPPPQTPQSDLVPTLTPPGMRPTLSAAPPSPSVFPSLPVAMMGVFLIYFC</sequence>
<organism evidence="2">
    <name type="scientific">Salvia splendens</name>
    <name type="common">Scarlet sage</name>
    <dbReference type="NCBI Taxonomy" id="180675"/>
    <lineage>
        <taxon>Eukaryota</taxon>
        <taxon>Viridiplantae</taxon>
        <taxon>Streptophyta</taxon>
        <taxon>Embryophyta</taxon>
        <taxon>Tracheophyta</taxon>
        <taxon>Spermatophyta</taxon>
        <taxon>Magnoliopsida</taxon>
        <taxon>eudicotyledons</taxon>
        <taxon>Gunneridae</taxon>
        <taxon>Pentapetalae</taxon>
        <taxon>asterids</taxon>
        <taxon>lamiids</taxon>
        <taxon>Lamiales</taxon>
        <taxon>Lamiaceae</taxon>
        <taxon>Nepetoideae</taxon>
        <taxon>Mentheae</taxon>
        <taxon>Salviinae</taxon>
        <taxon>Salvia</taxon>
        <taxon>Salvia subgen. Calosphace</taxon>
        <taxon>core Calosphace</taxon>
    </lineage>
</organism>
<feature type="compositionally biased region" description="Pro residues" evidence="1">
    <location>
        <begin position="35"/>
        <end position="57"/>
    </location>
</feature>
<evidence type="ECO:0000256" key="1">
    <source>
        <dbReference type="SAM" id="MobiDB-lite"/>
    </source>
</evidence>